<evidence type="ECO:0000313" key="2">
    <source>
        <dbReference type="EMBL" id="GDY29724.1"/>
    </source>
</evidence>
<organism evidence="2 3">
    <name type="scientific">Gandjariella thermophila</name>
    <dbReference type="NCBI Taxonomy" id="1931992"/>
    <lineage>
        <taxon>Bacteria</taxon>
        <taxon>Bacillati</taxon>
        <taxon>Actinomycetota</taxon>
        <taxon>Actinomycetes</taxon>
        <taxon>Pseudonocardiales</taxon>
        <taxon>Pseudonocardiaceae</taxon>
        <taxon>Gandjariella</taxon>
    </lineage>
</organism>
<evidence type="ECO:0000256" key="1">
    <source>
        <dbReference type="SAM" id="MobiDB-lite"/>
    </source>
</evidence>
<evidence type="ECO:0000313" key="3">
    <source>
        <dbReference type="Proteomes" id="UP000298860"/>
    </source>
</evidence>
<proteinExistence type="predicted"/>
<gene>
    <name evidence="2" type="ORF">GTS_13570</name>
</gene>
<reference evidence="3" key="1">
    <citation type="submission" date="2019-04" db="EMBL/GenBank/DDBJ databases">
        <title>Draft genome sequence of Pseudonocardiaceae bacterium SL3-2-4.</title>
        <authorList>
            <person name="Ningsih F."/>
            <person name="Yokota A."/>
            <person name="Sakai Y."/>
            <person name="Nanatani K."/>
            <person name="Yabe S."/>
            <person name="Oetari A."/>
            <person name="Sjamsuridzal W."/>
        </authorList>
    </citation>
    <scope>NUCLEOTIDE SEQUENCE [LARGE SCALE GENOMIC DNA]</scope>
    <source>
        <strain evidence="3">SL3-2-4</strain>
    </source>
</reference>
<comment type="caution">
    <text evidence="2">The sequence shown here is derived from an EMBL/GenBank/DDBJ whole genome shotgun (WGS) entry which is preliminary data.</text>
</comment>
<dbReference type="AlphaFoldDB" id="A0A4D4J2S7"/>
<protein>
    <submittedName>
        <fullName evidence="2">Uncharacterized protein</fullName>
    </submittedName>
</protein>
<feature type="region of interest" description="Disordered" evidence="1">
    <location>
        <begin position="18"/>
        <end position="52"/>
    </location>
</feature>
<dbReference type="Proteomes" id="UP000298860">
    <property type="component" value="Unassembled WGS sequence"/>
</dbReference>
<keyword evidence="3" id="KW-1185">Reference proteome</keyword>
<accession>A0A4D4J2S7</accession>
<dbReference type="EMBL" id="BJFL01000004">
    <property type="protein sequence ID" value="GDY29724.1"/>
    <property type="molecule type" value="Genomic_DNA"/>
</dbReference>
<name>A0A4D4J2S7_9PSEU</name>
<dbReference type="RefSeq" id="WP_153816538.1">
    <property type="nucleotide sequence ID" value="NZ_BJFL01000004.1"/>
</dbReference>
<sequence length="52" mass="5127">MTTLTAPGARAVAARAPGAGFALGTPSDLRRGPRRAVARRPGTAPERAGTGG</sequence>